<organism evidence="2 3">
    <name type="scientific">Trichophyton violaceum</name>
    <dbReference type="NCBI Taxonomy" id="34388"/>
    <lineage>
        <taxon>Eukaryota</taxon>
        <taxon>Fungi</taxon>
        <taxon>Dikarya</taxon>
        <taxon>Ascomycota</taxon>
        <taxon>Pezizomycotina</taxon>
        <taxon>Eurotiomycetes</taxon>
        <taxon>Eurotiomycetidae</taxon>
        <taxon>Onygenales</taxon>
        <taxon>Arthrodermataceae</taxon>
        <taxon>Trichophyton</taxon>
    </lineage>
</organism>
<dbReference type="OrthoDB" id="4540498at2759"/>
<gene>
    <name evidence="2" type="ORF">A7D00_5531</name>
</gene>
<feature type="region of interest" description="Disordered" evidence="1">
    <location>
        <begin position="1"/>
        <end position="46"/>
    </location>
</feature>
<accession>A0A178FBR2</accession>
<dbReference type="PANTHER" id="PTHR21166:SF2">
    <property type="entry name" value="CELL DIVISION CONTROL PROTEIN 24 OB DOMAIN-CONTAINING PROTEIN-RELATED"/>
    <property type="match status" value="1"/>
</dbReference>
<sequence>MANSKIPDYFRVAGAGPKRKHDTPDQDESVSSKRSSRPYDAVSSLRDLKKGPKRVAFDARIVNIYNQPNAYFDDNAENISRSSKKKKQSSKSDSNLVASQQARGCLKLILRDDTGYILVKLWYADTTYDLRLGKLVSIWVTHISPFKPQLKGHPKADSSSTPSKPVTPPSTPPENFPLSLIASIFPEKDKGCGIKIHERGDIGIIGRIPMGYRYPFQVDLLVDAPKKHSMGKPTKVLVYVYAVGPVRETTNSNNQTVPTVDVGVTDGHSRASLGLFGEAMKSGMKWIPNSTVLLISNASWKPGSRLYLTSFTLIDVDPESIEAEELKRLAARRAEQVNPPFPTDLFDVEEFESSVQKIKFTLADIEEFCNVPIFSNSNEVFCGQCELEVRLRLNPQIIGSIVDETGMISCFPPIFNPTTGTDTRLSVAGQMTRSVHMKRKGISPLLWSVEAMQQLLGCDVSDILTDHENNPDEILISFRILEARLMYSRVILMFGWCSTDQRIAICKVIK</sequence>
<dbReference type="InterPro" id="IPR012340">
    <property type="entry name" value="NA-bd_OB-fold"/>
</dbReference>
<dbReference type="GO" id="GO:0000712">
    <property type="term" value="P:resolution of meiotic recombination intermediates"/>
    <property type="evidence" value="ECO:0007669"/>
    <property type="project" value="TreeGrafter"/>
</dbReference>
<evidence type="ECO:0000313" key="3">
    <source>
        <dbReference type="Proteomes" id="UP000243519"/>
    </source>
</evidence>
<evidence type="ECO:0000313" key="2">
    <source>
        <dbReference type="EMBL" id="OAL70002.1"/>
    </source>
</evidence>
<dbReference type="GO" id="GO:0008310">
    <property type="term" value="F:single-stranded DNA 3'-5' DNA exonuclease activity"/>
    <property type="evidence" value="ECO:0007669"/>
    <property type="project" value="TreeGrafter"/>
</dbReference>
<protein>
    <submittedName>
        <fullName evidence="2">Uncharacterized protein</fullName>
    </submittedName>
</protein>
<evidence type="ECO:0000256" key="1">
    <source>
        <dbReference type="SAM" id="MobiDB-lite"/>
    </source>
</evidence>
<feature type="compositionally biased region" description="Pro residues" evidence="1">
    <location>
        <begin position="165"/>
        <end position="175"/>
    </location>
</feature>
<dbReference type="InterPro" id="IPR052469">
    <property type="entry name" value="MEIOB"/>
</dbReference>
<feature type="region of interest" description="Disordered" evidence="1">
    <location>
        <begin position="75"/>
        <end position="96"/>
    </location>
</feature>
<dbReference type="GO" id="GO:0003697">
    <property type="term" value="F:single-stranded DNA binding"/>
    <property type="evidence" value="ECO:0007669"/>
    <property type="project" value="TreeGrafter"/>
</dbReference>
<dbReference type="Gene3D" id="2.40.50.140">
    <property type="entry name" value="Nucleic acid-binding proteins"/>
    <property type="match status" value="1"/>
</dbReference>
<dbReference type="EMBL" id="LHPN01000010">
    <property type="protein sequence ID" value="OAL70002.1"/>
    <property type="molecule type" value="Genomic_DNA"/>
</dbReference>
<dbReference type="PANTHER" id="PTHR21166">
    <property type="entry name" value="CELL DIVISION CONTROL PROTEIN 24 OB DOMAIN-CONTAINING PROTEIN-RELATED"/>
    <property type="match status" value="1"/>
</dbReference>
<feature type="region of interest" description="Disordered" evidence="1">
    <location>
        <begin position="150"/>
        <end position="175"/>
    </location>
</feature>
<comment type="caution">
    <text evidence="2">The sequence shown here is derived from an EMBL/GenBank/DDBJ whole genome shotgun (WGS) entry which is preliminary data.</text>
</comment>
<dbReference type="Proteomes" id="UP000243519">
    <property type="component" value="Unassembled WGS sequence"/>
</dbReference>
<dbReference type="SUPFAM" id="SSF50249">
    <property type="entry name" value="Nucleic acid-binding proteins"/>
    <property type="match status" value="1"/>
</dbReference>
<reference evidence="2 3" key="1">
    <citation type="submission" date="2016-05" db="EMBL/GenBank/DDBJ databases">
        <title>Genome sequencing of Trichophyton violaceum CMCC(F)T3l isolated from hair.</title>
        <authorList>
            <person name="Zhan P."/>
            <person name="Tao Y."/>
            <person name="Liu W."/>
        </authorList>
    </citation>
    <scope>NUCLEOTIDE SEQUENCE [LARGE SCALE GENOMIC DNA]</scope>
    <source>
        <strain evidence="3">CMCC(F)T3l</strain>
    </source>
</reference>
<dbReference type="AlphaFoldDB" id="A0A178FBR2"/>
<name>A0A178FBR2_TRIVO</name>
<keyword evidence="3" id="KW-1185">Reference proteome</keyword>
<proteinExistence type="predicted"/>